<keyword evidence="4" id="KW-0597">Phosphoprotein</keyword>
<dbReference type="EC" id="2.7.13.3" evidence="2"/>
<organism evidence="11 12">
    <name type="scientific">Bradyrhizobium brasilense</name>
    <dbReference type="NCBI Taxonomy" id="1419277"/>
    <lineage>
        <taxon>Bacteria</taxon>
        <taxon>Pseudomonadati</taxon>
        <taxon>Pseudomonadota</taxon>
        <taxon>Alphaproteobacteria</taxon>
        <taxon>Hyphomicrobiales</taxon>
        <taxon>Nitrobacteraceae</taxon>
        <taxon>Bradyrhizobium</taxon>
    </lineage>
</organism>
<evidence type="ECO:0000256" key="8">
    <source>
        <dbReference type="ARBA" id="ARBA00022840"/>
    </source>
</evidence>
<dbReference type="GO" id="GO:0004673">
    <property type="term" value="F:protein histidine kinase activity"/>
    <property type="evidence" value="ECO:0007669"/>
    <property type="project" value="UniProtKB-EC"/>
</dbReference>
<proteinExistence type="predicted"/>
<dbReference type="SUPFAM" id="SSF55785">
    <property type="entry name" value="PYP-like sensor domain (PAS domain)"/>
    <property type="match status" value="1"/>
</dbReference>
<dbReference type="RefSeq" id="WP_092081926.1">
    <property type="nucleotide sequence ID" value="NZ_FMZW01000007.1"/>
</dbReference>
<dbReference type="InterPro" id="IPR013656">
    <property type="entry name" value="PAS_4"/>
</dbReference>
<dbReference type="AlphaFoldDB" id="A0A1G6RR34"/>
<evidence type="ECO:0000256" key="6">
    <source>
        <dbReference type="ARBA" id="ARBA00022741"/>
    </source>
</evidence>
<dbReference type="SMART" id="SM00911">
    <property type="entry name" value="HWE_HK"/>
    <property type="match status" value="1"/>
</dbReference>
<dbReference type="Gene3D" id="3.30.450.20">
    <property type="entry name" value="PAS domain"/>
    <property type="match status" value="1"/>
</dbReference>
<evidence type="ECO:0000256" key="7">
    <source>
        <dbReference type="ARBA" id="ARBA00022777"/>
    </source>
</evidence>
<evidence type="ECO:0000256" key="3">
    <source>
        <dbReference type="ARBA" id="ARBA00021740"/>
    </source>
</evidence>
<dbReference type="InterPro" id="IPR036890">
    <property type="entry name" value="HATPase_C_sf"/>
</dbReference>
<dbReference type="EMBL" id="FMZW01000007">
    <property type="protein sequence ID" value="SDD06406.1"/>
    <property type="molecule type" value="Genomic_DNA"/>
</dbReference>
<feature type="domain" description="Signal transduction histidine kinase HWE region" evidence="10">
    <location>
        <begin position="154"/>
        <end position="241"/>
    </location>
</feature>
<dbReference type="PANTHER" id="PTHR41523:SF8">
    <property type="entry name" value="ETHYLENE RESPONSE SENSOR PROTEIN"/>
    <property type="match status" value="1"/>
</dbReference>
<keyword evidence="5" id="KW-0808">Transferase</keyword>
<accession>A0A1G6RR34</accession>
<reference evidence="11 12" key="1">
    <citation type="submission" date="2016-10" db="EMBL/GenBank/DDBJ databases">
        <authorList>
            <person name="de Groot N.N."/>
        </authorList>
    </citation>
    <scope>NUCLEOTIDE SEQUENCE [LARGE SCALE GENOMIC DNA]</scope>
    <source>
        <strain evidence="11 12">R5</strain>
    </source>
</reference>
<feature type="domain" description="PAS" evidence="9">
    <location>
        <begin position="23"/>
        <end position="89"/>
    </location>
</feature>
<dbReference type="SMART" id="SM00091">
    <property type="entry name" value="PAS"/>
    <property type="match status" value="1"/>
</dbReference>
<dbReference type="PANTHER" id="PTHR41523">
    <property type="entry name" value="TWO-COMPONENT SYSTEM SENSOR PROTEIN"/>
    <property type="match status" value="1"/>
</dbReference>
<evidence type="ECO:0000256" key="4">
    <source>
        <dbReference type="ARBA" id="ARBA00022553"/>
    </source>
</evidence>
<dbReference type="Pfam" id="PF08448">
    <property type="entry name" value="PAS_4"/>
    <property type="match status" value="1"/>
</dbReference>
<gene>
    <name evidence="11" type="ORF">SAMN05216337_100775</name>
</gene>
<comment type="catalytic activity">
    <reaction evidence="1">
        <text>ATP + protein L-histidine = ADP + protein N-phospho-L-histidine.</text>
        <dbReference type="EC" id="2.7.13.3"/>
    </reaction>
</comment>
<dbReference type="InterPro" id="IPR011102">
    <property type="entry name" value="Sig_transdc_His_kinase_HWE"/>
</dbReference>
<keyword evidence="8" id="KW-0067">ATP-binding</keyword>
<name>A0A1G6RR34_9BRAD</name>
<evidence type="ECO:0000256" key="5">
    <source>
        <dbReference type="ARBA" id="ARBA00022679"/>
    </source>
</evidence>
<dbReference type="CDD" id="cd00130">
    <property type="entry name" value="PAS"/>
    <property type="match status" value="1"/>
</dbReference>
<evidence type="ECO:0000313" key="11">
    <source>
        <dbReference type="EMBL" id="SDD06406.1"/>
    </source>
</evidence>
<dbReference type="InterPro" id="IPR000014">
    <property type="entry name" value="PAS"/>
</dbReference>
<evidence type="ECO:0000259" key="9">
    <source>
        <dbReference type="SMART" id="SM00091"/>
    </source>
</evidence>
<evidence type="ECO:0000313" key="12">
    <source>
        <dbReference type="Proteomes" id="UP000199245"/>
    </source>
</evidence>
<evidence type="ECO:0000256" key="2">
    <source>
        <dbReference type="ARBA" id="ARBA00012438"/>
    </source>
</evidence>
<protein>
    <recommendedName>
        <fullName evidence="3">Blue-light-activated histidine kinase</fullName>
        <ecNumber evidence="2">2.7.13.3</ecNumber>
    </recommendedName>
</protein>
<evidence type="ECO:0000256" key="1">
    <source>
        <dbReference type="ARBA" id="ARBA00000085"/>
    </source>
</evidence>
<keyword evidence="6" id="KW-0547">Nucleotide-binding</keyword>
<keyword evidence="7 11" id="KW-0418">Kinase</keyword>
<dbReference type="InterPro" id="IPR035965">
    <property type="entry name" value="PAS-like_dom_sf"/>
</dbReference>
<dbReference type="SUPFAM" id="SSF55874">
    <property type="entry name" value="ATPase domain of HSP90 chaperone/DNA topoisomerase II/histidine kinase"/>
    <property type="match status" value="1"/>
</dbReference>
<dbReference type="Pfam" id="PF07536">
    <property type="entry name" value="HWE_HK"/>
    <property type="match status" value="1"/>
</dbReference>
<dbReference type="GO" id="GO:0005524">
    <property type="term" value="F:ATP binding"/>
    <property type="evidence" value="ECO:0007669"/>
    <property type="project" value="UniProtKB-KW"/>
</dbReference>
<evidence type="ECO:0000259" key="10">
    <source>
        <dbReference type="SMART" id="SM00911"/>
    </source>
</evidence>
<dbReference type="Gene3D" id="3.30.565.10">
    <property type="entry name" value="Histidine kinase-like ATPase, C-terminal domain"/>
    <property type="match status" value="1"/>
</dbReference>
<sequence>MDPAADIETRVDAASKAGPHLSAIQKAMLDATPDLVAVMSLDGKLLMMNRAGCLALSVPEDSEFGMSWLSLLPEDVHPAGIEALRKAAAGQTAHFHGRSISRKGIIHWDNLLIPLDASGQGLSILCVSRDVTAKTLLERQLKEEVDREKLLAREMHHRIKNLFSVVSALISISMREAALTDGSESPIGILREKLGALSLASDAVFAQDNGGVEDADPVDLEAVVTSVLRPYGNRCAVIGTTASIRRDIITTFALLLHELATNSVKYGALSKDNGNVTVRWMVNDDSLDLTWIEIGAPQVQAPPKARGFGTEMVDRLVASTGGAISRTWRTEGLVVDLHFPRFTQA</sequence>
<dbReference type="Proteomes" id="UP000199245">
    <property type="component" value="Unassembled WGS sequence"/>
</dbReference>